<protein>
    <submittedName>
        <fullName evidence="1">Uncharacterized protein</fullName>
    </submittedName>
</protein>
<gene>
    <name evidence="1" type="ORF">DAETH_10030</name>
</gene>
<proteinExistence type="predicted"/>
<organism evidence="1 2">
    <name type="scientific">Deinococcus aetherius</name>
    <dbReference type="NCBI Taxonomy" id="200252"/>
    <lineage>
        <taxon>Bacteria</taxon>
        <taxon>Thermotogati</taxon>
        <taxon>Deinococcota</taxon>
        <taxon>Deinococci</taxon>
        <taxon>Deinococcales</taxon>
        <taxon>Deinococcaceae</taxon>
        <taxon>Deinococcus</taxon>
    </lineage>
</organism>
<accession>A0ABN6REG1</accession>
<sequence length="117" mass="13522">MLIRLWFPACDLFDPARLTDAFWVECDLQEALHLTPELHGVHQQQQATHPTWPLCFLVSRDGQQVQPHPRVFPYAGQWGNWNPFRAVQPLTLSSLNELEQLQQPLSAPWTWPDELGA</sequence>
<dbReference type="Proteomes" id="UP001064971">
    <property type="component" value="Chromosome"/>
</dbReference>
<evidence type="ECO:0000313" key="1">
    <source>
        <dbReference type="EMBL" id="BDP41034.1"/>
    </source>
</evidence>
<reference evidence="1" key="1">
    <citation type="submission" date="2022-07" db="EMBL/GenBank/DDBJ databases">
        <title>Complete Genome Sequence of the Radioresistant Bacterium Deinococcus aetherius ST0316, Isolated from the Air Dust collected in Lower Stratosphere above Japan.</title>
        <authorList>
            <person name="Satoh K."/>
            <person name="Hagiwara K."/>
            <person name="Katsumata K."/>
            <person name="Kubo A."/>
            <person name="Yokobori S."/>
            <person name="Yamagishi A."/>
            <person name="Oono Y."/>
            <person name="Narumi I."/>
        </authorList>
    </citation>
    <scope>NUCLEOTIDE SEQUENCE</scope>
    <source>
        <strain evidence="1">ST0316</strain>
    </source>
</reference>
<evidence type="ECO:0000313" key="2">
    <source>
        <dbReference type="Proteomes" id="UP001064971"/>
    </source>
</evidence>
<dbReference type="EMBL" id="AP026560">
    <property type="protein sequence ID" value="BDP41034.1"/>
    <property type="molecule type" value="Genomic_DNA"/>
</dbReference>
<keyword evidence="2" id="KW-1185">Reference proteome</keyword>
<dbReference type="RefSeq" id="WP_264776824.1">
    <property type="nucleotide sequence ID" value="NZ_AP026560.1"/>
</dbReference>
<name>A0ABN6REG1_9DEIO</name>